<dbReference type="Gene3D" id="3.30.530.20">
    <property type="match status" value="1"/>
</dbReference>
<dbReference type="Pfam" id="PF10604">
    <property type="entry name" value="Polyketide_cyc2"/>
    <property type="match status" value="1"/>
</dbReference>
<organism evidence="1">
    <name type="scientific">marine metagenome</name>
    <dbReference type="NCBI Taxonomy" id="408172"/>
    <lineage>
        <taxon>unclassified sequences</taxon>
        <taxon>metagenomes</taxon>
        <taxon>ecological metagenomes</taxon>
    </lineage>
</organism>
<protein>
    <recommendedName>
        <fullName evidence="2">SRPBCC family protein</fullName>
    </recommendedName>
</protein>
<dbReference type="EMBL" id="UINC01001150">
    <property type="protein sequence ID" value="SUZ72379.1"/>
    <property type="molecule type" value="Genomic_DNA"/>
</dbReference>
<accession>A0A381Q259</accession>
<name>A0A381Q259_9ZZZZ</name>
<proteinExistence type="predicted"/>
<reference evidence="1" key="1">
    <citation type="submission" date="2018-05" db="EMBL/GenBank/DDBJ databases">
        <authorList>
            <person name="Lanie J.A."/>
            <person name="Ng W.-L."/>
            <person name="Kazmierczak K.M."/>
            <person name="Andrzejewski T.M."/>
            <person name="Davidsen T.M."/>
            <person name="Wayne K.J."/>
            <person name="Tettelin H."/>
            <person name="Glass J.I."/>
            <person name="Rusch D."/>
            <person name="Podicherti R."/>
            <person name="Tsui H.-C.T."/>
            <person name="Winkler M.E."/>
        </authorList>
    </citation>
    <scope>NUCLEOTIDE SEQUENCE</scope>
</reference>
<dbReference type="AlphaFoldDB" id="A0A381Q259"/>
<dbReference type="CDD" id="cd07812">
    <property type="entry name" value="SRPBCC"/>
    <property type="match status" value="1"/>
</dbReference>
<dbReference type="SUPFAM" id="SSF55961">
    <property type="entry name" value="Bet v1-like"/>
    <property type="match status" value="1"/>
</dbReference>
<sequence>MSEPIMSHSESIEIDASPATVWALVTDMERYGEWSSENTGGYWRKNEEGVPGTGAVGDEFVGINRRENQEWKALVEITEREENQSFAFVTGGTAMNFVHWRYDLETDGEGTTLTESWALMNLSPPMIEHGETEVQSRAANARESITATLQGMKAAAES</sequence>
<dbReference type="InterPro" id="IPR023393">
    <property type="entry name" value="START-like_dom_sf"/>
</dbReference>
<gene>
    <name evidence="1" type="ORF">METZ01_LOCUS25233</name>
</gene>
<evidence type="ECO:0008006" key="2">
    <source>
        <dbReference type="Google" id="ProtNLM"/>
    </source>
</evidence>
<dbReference type="InterPro" id="IPR019587">
    <property type="entry name" value="Polyketide_cyclase/dehydratase"/>
</dbReference>
<evidence type="ECO:0000313" key="1">
    <source>
        <dbReference type="EMBL" id="SUZ72379.1"/>
    </source>
</evidence>